<organism evidence="2 3">
    <name type="scientific">Hebeloma cylindrosporum</name>
    <dbReference type="NCBI Taxonomy" id="76867"/>
    <lineage>
        <taxon>Eukaryota</taxon>
        <taxon>Fungi</taxon>
        <taxon>Dikarya</taxon>
        <taxon>Basidiomycota</taxon>
        <taxon>Agaricomycotina</taxon>
        <taxon>Agaricomycetes</taxon>
        <taxon>Agaricomycetidae</taxon>
        <taxon>Agaricales</taxon>
        <taxon>Agaricineae</taxon>
        <taxon>Hymenogastraceae</taxon>
        <taxon>Hebeloma</taxon>
    </lineage>
</organism>
<feature type="compositionally biased region" description="Low complexity" evidence="1">
    <location>
        <begin position="125"/>
        <end position="136"/>
    </location>
</feature>
<feature type="region of interest" description="Disordered" evidence="1">
    <location>
        <begin position="1"/>
        <end position="21"/>
    </location>
</feature>
<reference evidence="2 3" key="1">
    <citation type="submission" date="2014-04" db="EMBL/GenBank/DDBJ databases">
        <authorList>
            <consortium name="DOE Joint Genome Institute"/>
            <person name="Kuo A."/>
            <person name="Gay G."/>
            <person name="Dore J."/>
            <person name="Kohler A."/>
            <person name="Nagy L.G."/>
            <person name="Floudas D."/>
            <person name="Copeland A."/>
            <person name="Barry K.W."/>
            <person name="Cichocki N."/>
            <person name="Veneault-Fourrey C."/>
            <person name="LaButti K."/>
            <person name="Lindquist E.A."/>
            <person name="Lipzen A."/>
            <person name="Lundell T."/>
            <person name="Morin E."/>
            <person name="Murat C."/>
            <person name="Sun H."/>
            <person name="Tunlid A."/>
            <person name="Henrissat B."/>
            <person name="Grigoriev I.V."/>
            <person name="Hibbett D.S."/>
            <person name="Martin F."/>
            <person name="Nordberg H.P."/>
            <person name="Cantor M.N."/>
            <person name="Hua S.X."/>
        </authorList>
    </citation>
    <scope>NUCLEOTIDE SEQUENCE [LARGE SCALE GENOMIC DNA]</scope>
    <source>
        <strain evidence="3">h7</strain>
    </source>
</reference>
<feature type="compositionally biased region" description="Low complexity" evidence="1">
    <location>
        <begin position="148"/>
        <end position="157"/>
    </location>
</feature>
<reference evidence="3" key="2">
    <citation type="submission" date="2015-01" db="EMBL/GenBank/DDBJ databases">
        <title>Evolutionary Origins and Diversification of the Mycorrhizal Mutualists.</title>
        <authorList>
            <consortium name="DOE Joint Genome Institute"/>
            <consortium name="Mycorrhizal Genomics Consortium"/>
            <person name="Kohler A."/>
            <person name="Kuo A."/>
            <person name="Nagy L.G."/>
            <person name="Floudas D."/>
            <person name="Copeland A."/>
            <person name="Barry K.W."/>
            <person name="Cichocki N."/>
            <person name="Veneault-Fourrey C."/>
            <person name="LaButti K."/>
            <person name="Lindquist E.A."/>
            <person name="Lipzen A."/>
            <person name="Lundell T."/>
            <person name="Morin E."/>
            <person name="Murat C."/>
            <person name="Riley R."/>
            <person name="Ohm R."/>
            <person name="Sun H."/>
            <person name="Tunlid A."/>
            <person name="Henrissat B."/>
            <person name="Grigoriev I.V."/>
            <person name="Hibbett D.S."/>
            <person name="Martin F."/>
        </authorList>
    </citation>
    <scope>NUCLEOTIDE SEQUENCE [LARGE SCALE GENOMIC DNA]</scope>
    <source>
        <strain evidence="3">h7</strain>
    </source>
</reference>
<evidence type="ECO:0000313" key="2">
    <source>
        <dbReference type="EMBL" id="KIM49403.1"/>
    </source>
</evidence>
<dbReference type="OrthoDB" id="2596481at2759"/>
<dbReference type="AlphaFoldDB" id="A0A0C2YHZ1"/>
<proteinExistence type="predicted"/>
<dbReference type="EMBL" id="KN831768">
    <property type="protein sequence ID" value="KIM49403.1"/>
    <property type="molecule type" value="Genomic_DNA"/>
</dbReference>
<sequence>MAGPSLSPSAQLLPSPTLSASTSSYDIVSNCSRSSTAFQLVSEDSEDEIVWSISDLSITSDDDYVVPRLPVQVASGLPSPVVGGEDSQPSTSVTAPGRSLETQMTALNSTAIRSQRTKTMKVKYVPSHSPVSPAVSGKQKRGKKKPVQARPPSQAYPSPAPSPQTAKGQKAVAATSASPSPKVPPEALNEDTPRFGSRSIVDDYSDKQSIISYDDEFVGLPTLYEEASMYISSFLSNPDAKTDAVCRLALLQSLIIELGLATPSLPDSLTAAKVFLKSRAFLNIREYVAVRGQGPEAVQRALYPSKSALIKDIKKKRNPASLKWVKQHCLQVLLVGLMH</sequence>
<gene>
    <name evidence="2" type="ORF">M413DRAFT_438585</name>
</gene>
<evidence type="ECO:0000313" key="3">
    <source>
        <dbReference type="Proteomes" id="UP000053424"/>
    </source>
</evidence>
<feature type="compositionally biased region" description="Polar residues" evidence="1">
    <location>
        <begin position="87"/>
        <end position="114"/>
    </location>
</feature>
<dbReference type="Proteomes" id="UP000053424">
    <property type="component" value="Unassembled WGS sequence"/>
</dbReference>
<dbReference type="HOGENOM" id="CLU_070625_0_0_1"/>
<protein>
    <submittedName>
        <fullName evidence="2">Uncharacterized protein</fullName>
    </submittedName>
</protein>
<name>A0A0C2YHZ1_HEBCY</name>
<evidence type="ECO:0000256" key="1">
    <source>
        <dbReference type="SAM" id="MobiDB-lite"/>
    </source>
</evidence>
<feature type="region of interest" description="Disordered" evidence="1">
    <location>
        <begin position="76"/>
        <end position="199"/>
    </location>
</feature>
<feature type="compositionally biased region" description="Basic residues" evidence="1">
    <location>
        <begin position="138"/>
        <end position="147"/>
    </location>
</feature>
<keyword evidence="3" id="KW-1185">Reference proteome</keyword>
<accession>A0A0C2YHZ1</accession>